<evidence type="ECO:0000256" key="4">
    <source>
        <dbReference type="ARBA" id="ARBA00022989"/>
    </source>
</evidence>
<organism evidence="7 8">
    <name type="scientific">Dryococelus australis</name>
    <dbReference type="NCBI Taxonomy" id="614101"/>
    <lineage>
        <taxon>Eukaryota</taxon>
        <taxon>Metazoa</taxon>
        <taxon>Ecdysozoa</taxon>
        <taxon>Arthropoda</taxon>
        <taxon>Hexapoda</taxon>
        <taxon>Insecta</taxon>
        <taxon>Pterygota</taxon>
        <taxon>Neoptera</taxon>
        <taxon>Polyneoptera</taxon>
        <taxon>Phasmatodea</taxon>
        <taxon>Verophasmatodea</taxon>
        <taxon>Anareolatae</taxon>
        <taxon>Phasmatidae</taxon>
        <taxon>Eurycanthinae</taxon>
        <taxon>Dryococelus</taxon>
    </lineage>
</organism>
<evidence type="ECO:0000256" key="3">
    <source>
        <dbReference type="ARBA" id="ARBA00022692"/>
    </source>
</evidence>
<keyword evidence="4 6" id="KW-1133">Transmembrane helix</keyword>
<comment type="caution">
    <text evidence="7">The sequence shown here is derived from an EMBL/GenBank/DDBJ whole genome shotgun (WGS) entry which is preliminary data.</text>
</comment>
<keyword evidence="3 6" id="KW-0812">Transmembrane</keyword>
<dbReference type="Pfam" id="PF08395">
    <property type="entry name" value="7tm_7"/>
    <property type="match status" value="1"/>
</dbReference>
<reference evidence="7 8" key="1">
    <citation type="submission" date="2023-02" db="EMBL/GenBank/DDBJ databases">
        <title>LHISI_Scaffold_Assembly.</title>
        <authorList>
            <person name="Stuart O.P."/>
            <person name="Cleave R."/>
            <person name="Magrath M.J.L."/>
            <person name="Mikheyev A.S."/>
        </authorList>
    </citation>
    <scope>NUCLEOTIDE SEQUENCE [LARGE SCALE GENOMIC DNA]</scope>
    <source>
        <strain evidence="7">Daus_M_001</strain>
        <tissue evidence="7">Leg muscle</tissue>
    </source>
</reference>
<gene>
    <name evidence="7" type="ORF">PR048_026382</name>
</gene>
<dbReference type="EMBL" id="JARBHB010000011">
    <property type="protein sequence ID" value="KAJ8872766.1"/>
    <property type="molecule type" value="Genomic_DNA"/>
</dbReference>
<dbReference type="InterPro" id="IPR013604">
    <property type="entry name" value="7TM_chemorcpt"/>
</dbReference>
<keyword evidence="8" id="KW-1185">Reference proteome</keyword>
<evidence type="ECO:0000313" key="7">
    <source>
        <dbReference type="EMBL" id="KAJ8872766.1"/>
    </source>
</evidence>
<keyword evidence="5 6" id="KW-0472">Membrane</keyword>
<evidence type="ECO:0000256" key="1">
    <source>
        <dbReference type="ARBA" id="ARBA00004651"/>
    </source>
</evidence>
<protein>
    <submittedName>
        <fullName evidence="7">Uncharacterized protein</fullName>
    </submittedName>
</protein>
<evidence type="ECO:0000256" key="5">
    <source>
        <dbReference type="ARBA" id="ARBA00023136"/>
    </source>
</evidence>
<name>A0ABQ9GL55_9NEOP</name>
<evidence type="ECO:0000313" key="8">
    <source>
        <dbReference type="Proteomes" id="UP001159363"/>
    </source>
</evidence>
<dbReference type="Proteomes" id="UP001159363">
    <property type="component" value="Chromosome 10"/>
</dbReference>
<feature type="transmembrane region" description="Helical" evidence="6">
    <location>
        <begin position="75"/>
        <end position="96"/>
    </location>
</feature>
<evidence type="ECO:0000256" key="6">
    <source>
        <dbReference type="SAM" id="Phobius"/>
    </source>
</evidence>
<evidence type="ECO:0000256" key="2">
    <source>
        <dbReference type="ARBA" id="ARBA00022475"/>
    </source>
</evidence>
<proteinExistence type="predicted"/>
<comment type="subcellular location">
    <subcellularLocation>
        <location evidence="1">Cell membrane</location>
        <topology evidence="1">Multi-pass membrane protein</topology>
    </subcellularLocation>
</comment>
<accession>A0ABQ9GL55</accession>
<keyword evidence="2" id="KW-1003">Cell membrane</keyword>
<sequence length="97" mass="10607">MVTLQQNTLFVGVVNVLQLLFRTVNCGLEKCHITLPLRGREAAGSNVALARHMIDLHVKLCEVVDKVNSTYGLQVVLWLLAAFLAISSITYGALLIS</sequence>